<gene>
    <name evidence="2" type="ORF">ETSY1_21410</name>
</gene>
<evidence type="ECO:0000313" key="2">
    <source>
        <dbReference type="EMBL" id="ETW97764.1"/>
    </source>
</evidence>
<evidence type="ECO:0000313" key="3">
    <source>
        <dbReference type="Proteomes" id="UP000019141"/>
    </source>
</evidence>
<dbReference type="EMBL" id="AZHW01000623">
    <property type="protein sequence ID" value="ETW97764.1"/>
    <property type="molecule type" value="Genomic_DNA"/>
</dbReference>
<dbReference type="PANTHER" id="PTHR38432:SF1">
    <property type="entry name" value="TELA-LIKE PROTEIN SAOUHSC_01408"/>
    <property type="match status" value="1"/>
</dbReference>
<dbReference type="Pfam" id="PF05816">
    <property type="entry name" value="TelA"/>
    <property type="match status" value="1"/>
</dbReference>
<keyword evidence="3" id="KW-1185">Reference proteome</keyword>
<accession>W4LIM2</accession>
<protein>
    <recommendedName>
        <fullName evidence="4">Toxic anion resistance protein</fullName>
    </recommendedName>
</protein>
<dbReference type="PANTHER" id="PTHR38432">
    <property type="entry name" value="TELA-LIKE PROTEIN SAOUHSC_01408"/>
    <property type="match status" value="1"/>
</dbReference>
<dbReference type="PATRIC" id="fig|1429438.4.peg.4144"/>
<reference evidence="2 3" key="1">
    <citation type="journal article" date="2014" name="Nature">
        <title>An environmental bacterial taxon with a large and distinct metabolic repertoire.</title>
        <authorList>
            <person name="Wilson M.C."/>
            <person name="Mori T."/>
            <person name="Ruckert C."/>
            <person name="Uria A.R."/>
            <person name="Helf M.J."/>
            <person name="Takada K."/>
            <person name="Gernert C."/>
            <person name="Steffens U.A."/>
            <person name="Heycke N."/>
            <person name="Schmitt S."/>
            <person name="Rinke C."/>
            <person name="Helfrich E.J."/>
            <person name="Brachmann A.O."/>
            <person name="Gurgui C."/>
            <person name="Wakimoto T."/>
            <person name="Kracht M."/>
            <person name="Crusemann M."/>
            <person name="Hentschel U."/>
            <person name="Abe I."/>
            <person name="Matsunaga S."/>
            <person name="Kalinowski J."/>
            <person name="Takeyama H."/>
            <person name="Piel J."/>
        </authorList>
    </citation>
    <scope>NUCLEOTIDE SEQUENCE [LARGE SCALE GENOMIC DNA]</scope>
    <source>
        <strain evidence="3">TSY1</strain>
    </source>
</reference>
<sequence>MTEYALVPATDTQVRNELTLPDPYLIGVDPESDVELLTQAETYADMLINFNPEDAKASAQSKHAVETMGVQLQRQAAHRSQMLQEPIRKLSERSVDGGEIANALVELKMQVEELDPSHIDFQPGWVTRLFGWLPFIGNPLKRYFSRYESAQTVIDAIVRSLEQGREQLRRDNITLADDQAALRDITLRLEKSVKLGQLIDQSLESRLDREIQIGDSRYAFIQEELLFPLRQRIQDLQQQLAVSQQGILAMELVIRNNNELMRGVNRANSVTVSALQVAVTVAMALADQKIVLDKITTLNTTTSDLISGTAARLKTQGTQIHKLASQSQLDMNALKSAFADIQAAMDDIAHFRQVALPQMAETILEMDKITTESGRMIEKLEQGNQAQPALVIEV</sequence>
<evidence type="ECO:0008006" key="4">
    <source>
        <dbReference type="Google" id="ProtNLM"/>
    </source>
</evidence>
<dbReference type="HOGENOM" id="CLU_036971_0_0_7"/>
<name>W4LIM2_ENTF1</name>
<organism evidence="2 3">
    <name type="scientific">Entotheonella factor</name>
    <dbReference type="NCBI Taxonomy" id="1429438"/>
    <lineage>
        <taxon>Bacteria</taxon>
        <taxon>Pseudomonadati</taxon>
        <taxon>Nitrospinota/Tectimicrobiota group</taxon>
        <taxon>Candidatus Tectimicrobiota</taxon>
        <taxon>Candidatus Entotheonellia</taxon>
        <taxon>Candidatus Entotheonellales</taxon>
        <taxon>Candidatus Entotheonellaceae</taxon>
        <taxon>Candidatus Entotheonella</taxon>
    </lineage>
</organism>
<dbReference type="Proteomes" id="UP000019141">
    <property type="component" value="Unassembled WGS sequence"/>
</dbReference>
<comment type="caution">
    <text evidence="2">The sequence shown here is derived from an EMBL/GenBank/DDBJ whole genome shotgun (WGS) entry which is preliminary data.</text>
</comment>
<comment type="similarity">
    <text evidence="1">Belongs to the TelA family.</text>
</comment>
<dbReference type="AlphaFoldDB" id="W4LIM2"/>
<dbReference type="InterPro" id="IPR008863">
    <property type="entry name" value="Toxic_anion-R_TelA"/>
</dbReference>
<evidence type="ECO:0000256" key="1">
    <source>
        <dbReference type="ARBA" id="ARBA00005541"/>
    </source>
</evidence>
<proteinExistence type="inferred from homology"/>